<accession>A0ABT8DTS6</accession>
<dbReference type="RefSeq" id="WP_290358018.1">
    <property type="nucleotide sequence ID" value="NZ_JAUHHC010000001.1"/>
</dbReference>
<gene>
    <name evidence="2" type="ORF">QWJ38_05430</name>
</gene>
<comment type="caution">
    <text evidence="2">The sequence shown here is derived from an EMBL/GenBank/DDBJ whole genome shotgun (WGS) entry which is preliminary data.</text>
</comment>
<dbReference type="InterPro" id="IPR052519">
    <property type="entry name" value="Euk-type_GlcNAc_Kinase"/>
</dbReference>
<dbReference type="CDD" id="cd24082">
    <property type="entry name" value="ASKHA_NBD_GspK-like"/>
    <property type="match status" value="1"/>
</dbReference>
<dbReference type="Pfam" id="PF01869">
    <property type="entry name" value="BcrAD_BadFG"/>
    <property type="match status" value="1"/>
</dbReference>
<organism evidence="2 3">
    <name type="scientific">Roseateles violae</name>
    <dbReference type="NCBI Taxonomy" id="3058042"/>
    <lineage>
        <taxon>Bacteria</taxon>
        <taxon>Pseudomonadati</taxon>
        <taxon>Pseudomonadota</taxon>
        <taxon>Betaproteobacteria</taxon>
        <taxon>Burkholderiales</taxon>
        <taxon>Sphaerotilaceae</taxon>
        <taxon>Roseateles</taxon>
    </lineage>
</organism>
<dbReference type="SUPFAM" id="SSF53067">
    <property type="entry name" value="Actin-like ATPase domain"/>
    <property type="match status" value="2"/>
</dbReference>
<protein>
    <submittedName>
        <fullName evidence="2">BadF/BadG/BcrA/BcrD ATPase family protein</fullName>
    </submittedName>
</protein>
<dbReference type="PANTHER" id="PTHR43190">
    <property type="entry name" value="N-ACETYL-D-GLUCOSAMINE KINASE"/>
    <property type="match status" value="1"/>
</dbReference>
<dbReference type="PANTHER" id="PTHR43190:SF3">
    <property type="entry name" value="N-ACETYL-D-GLUCOSAMINE KINASE"/>
    <property type="match status" value="1"/>
</dbReference>
<sequence>MSTALLCPTGPEAAQTLADLRFLVGVDGGGTGTRLRLADREGRLLGQGEAGPSALGQGSEQAWRHIAQALAGAAAQAGIDELNLAQCAIGLGMSGASVVAQAEAFLQRQPGFALLALDGDGWTTVLGAHGGRPGAVIAAGTGTIGEALRADGSRACVSGWGWITGDEGSGAWLGLRAVRHLQEVLDGRAAGGPLAEALRARCGAERASLLAWNASAGQAGFASLAPLVFEHAERDPFAATLIEQAVIELEKLALALDPAQALPMALCGSIAQRLAPRFSPALRARCVAAQGDSAAGGLHLVRGELQKLGF</sequence>
<keyword evidence="3" id="KW-1185">Reference proteome</keyword>
<dbReference type="EMBL" id="JAUHHC010000001">
    <property type="protein sequence ID" value="MDN3919724.1"/>
    <property type="molecule type" value="Genomic_DNA"/>
</dbReference>
<reference evidence="2 3" key="1">
    <citation type="submission" date="2023-06" db="EMBL/GenBank/DDBJ databases">
        <title>Pelomonas sp. PFR6 16S ribosomal RNA gene Genome sequencing and assembly.</title>
        <authorList>
            <person name="Woo H."/>
        </authorList>
    </citation>
    <scope>NUCLEOTIDE SEQUENCE [LARGE SCALE GENOMIC DNA]</scope>
    <source>
        <strain evidence="2 3">PFR6</strain>
    </source>
</reference>
<feature type="domain" description="ATPase BadF/BadG/BcrA/BcrD type" evidence="1">
    <location>
        <begin position="24"/>
        <end position="256"/>
    </location>
</feature>
<evidence type="ECO:0000259" key="1">
    <source>
        <dbReference type="Pfam" id="PF01869"/>
    </source>
</evidence>
<evidence type="ECO:0000313" key="2">
    <source>
        <dbReference type="EMBL" id="MDN3919724.1"/>
    </source>
</evidence>
<dbReference type="Gene3D" id="3.30.420.40">
    <property type="match status" value="2"/>
</dbReference>
<dbReference type="InterPro" id="IPR043129">
    <property type="entry name" value="ATPase_NBD"/>
</dbReference>
<dbReference type="InterPro" id="IPR002731">
    <property type="entry name" value="ATPase_BadF"/>
</dbReference>
<evidence type="ECO:0000313" key="3">
    <source>
        <dbReference type="Proteomes" id="UP001228044"/>
    </source>
</evidence>
<name>A0ABT8DTS6_9BURK</name>
<proteinExistence type="predicted"/>
<dbReference type="Proteomes" id="UP001228044">
    <property type="component" value="Unassembled WGS sequence"/>
</dbReference>